<evidence type="ECO:0000313" key="2">
    <source>
        <dbReference type="EMBL" id="QSP96240.1"/>
    </source>
</evidence>
<name>A0ABX7MV39_9GAMM</name>
<keyword evidence="2" id="KW-0378">Hydrolase</keyword>
<accession>A0ABX7MV39</accession>
<feature type="domain" description="AB hydrolase-1" evidence="1">
    <location>
        <begin position="30"/>
        <end position="279"/>
    </location>
</feature>
<dbReference type="Gene3D" id="3.40.50.1820">
    <property type="entry name" value="alpha/beta hydrolase"/>
    <property type="match status" value="1"/>
</dbReference>
<dbReference type="Pfam" id="PF12697">
    <property type="entry name" value="Abhydrolase_6"/>
    <property type="match status" value="1"/>
</dbReference>
<dbReference type="EMBL" id="CP071247">
    <property type="protein sequence ID" value="QSP96240.1"/>
    <property type="molecule type" value="Genomic_DNA"/>
</dbReference>
<sequence length="316" mass="34686">MPQTISGPRVIELPGYTCLAFNEDSKGEPVVLIHGLISSVYFWHPPHLSVFGDRPVYAIALPGHYPSASLSGSERIDAERLTDALFEQIHALIGNRRCVLVGHSTGGQAALFAATRRPGQILGVVAMGSALTGQEDNGVYAAFQWLATRMGRTGRSLVATVLKLNALAEPIHRLFMRDVVASPRIFFAHADFPAYLQAYFPAMQRICRRSMGIYFRDLVALDLTPHLASLRCPTLVLCGNQDPYVSIQRTHQLADAIPGSEKVFIDGSGHMPMFENWPEYSKAMASFMQRIEDACQTKPQDLADRGYPPISAALSS</sequence>
<dbReference type="InterPro" id="IPR029058">
    <property type="entry name" value="AB_hydrolase_fold"/>
</dbReference>
<proteinExistence type="predicted"/>
<dbReference type="RefSeq" id="WP_206645467.1">
    <property type="nucleotide sequence ID" value="NZ_CP071247.1"/>
</dbReference>
<evidence type="ECO:0000259" key="1">
    <source>
        <dbReference type="Pfam" id="PF12697"/>
    </source>
</evidence>
<evidence type="ECO:0000313" key="3">
    <source>
        <dbReference type="Proteomes" id="UP000663555"/>
    </source>
</evidence>
<protein>
    <submittedName>
        <fullName evidence="2">Alpha/beta hydrolase</fullName>
    </submittedName>
</protein>
<dbReference type="PANTHER" id="PTHR46438">
    <property type="entry name" value="ALPHA/BETA-HYDROLASES SUPERFAMILY PROTEIN"/>
    <property type="match status" value="1"/>
</dbReference>
<dbReference type="GO" id="GO:0016787">
    <property type="term" value="F:hydrolase activity"/>
    <property type="evidence" value="ECO:0007669"/>
    <property type="project" value="UniProtKB-KW"/>
</dbReference>
<organism evidence="2 3">
    <name type="scientific">Marinobacter salinisoli</name>
    <dbReference type="NCBI Taxonomy" id="2769486"/>
    <lineage>
        <taxon>Bacteria</taxon>
        <taxon>Pseudomonadati</taxon>
        <taxon>Pseudomonadota</taxon>
        <taxon>Gammaproteobacteria</taxon>
        <taxon>Pseudomonadales</taxon>
        <taxon>Marinobacteraceae</taxon>
        <taxon>Marinobacter</taxon>
    </lineage>
</organism>
<dbReference type="Proteomes" id="UP000663555">
    <property type="component" value="Chromosome"/>
</dbReference>
<dbReference type="SUPFAM" id="SSF53474">
    <property type="entry name" value="alpha/beta-Hydrolases"/>
    <property type="match status" value="1"/>
</dbReference>
<reference evidence="2 3" key="1">
    <citation type="submission" date="2021-03" db="EMBL/GenBank/DDBJ databases">
        <title>Genome sequencing of Marinobacter sp. LPB0319.</title>
        <authorList>
            <person name="Kim J."/>
        </authorList>
    </citation>
    <scope>NUCLEOTIDE SEQUENCE [LARGE SCALE GENOMIC DNA]</scope>
    <source>
        <strain evidence="2 3">LPB0319</strain>
    </source>
</reference>
<gene>
    <name evidence="2" type="ORF">LPB19_07640</name>
</gene>
<keyword evidence="3" id="KW-1185">Reference proteome</keyword>
<dbReference type="InterPro" id="IPR000073">
    <property type="entry name" value="AB_hydrolase_1"/>
</dbReference>